<evidence type="ECO:0000256" key="1">
    <source>
        <dbReference type="ARBA" id="ARBA00004141"/>
    </source>
</evidence>
<comment type="subcellular location">
    <subcellularLocation>
        <location evidence="5">Cell membrane</location>
        <topology evidence="5">Multi-pass membrane protein</topology>
    </subcellularLocation>
    <subcellularLocation>
        <location evidence="1">Membrane</location>
        <topology evidence="1">Multi-pass membrane protein</topology>
    </subcellularLocation>
</comment>
<evidence type="ECO:0000256" key="3">
    <source>
        <dbReference type="ARBA" id="ARBA00022989"/>
    </source>
</evidence>
<gene>
    <name evidence="6" type="ORF">RY831_11195</name>
</gene>
<dbReference type="InterPro" id="IPR002781">
    <property type="entry name" value="TM_pro_TauE-like"/>
</dbReference>
<comment type="caution">
    <text evidence="6">The sequence shown here is derived from an EMBL/GenBank/DDBJ whole genome shotgun (WGS) entry which is preliminary data.</text>
</comment>
<dbReference type="InterPro" id="IPR051598">
    <property type="entry name" value="TSUP/Inactive_protease-like"/>
</dbReference>
<reference evidence="6 7" key="1">
    <citation type="submission" date="2023-10" db="EMBL/GenBank/DDBJ databases">
        <title>Noviherbaspirillum sp. CPCC 100848 genome assembly.</title>
        <authorList>
            <person name="Li X.Y."/>
            <person name="Fang X.M."/>
        </authorList>
    </citation>
    <scope>NUCLEOTIDE SEQUENCE [LARGE SCALE GENOMIC DNA]</scope>
    <source>
        <strain evidence="6 7">CPCC 100848</strain>
    </source>
</reference>
<feature type="transmembrane region" description="Helical" evidence="5">
    <location>
        <begin position="30"/>
        <end position="51"/>
    </location>
</feature>
<keyword evidence="5" id="KW-1003">Cell membrane</keyword>
<feature type="transmembrane region" description="Helical" evidence="5">
    <location>
        <begin position="6"/>
        <end position="23"/>
    </location>
</feature>
<keyword evidence="3 5" id="KW-1133">Transmembrane helix</keyword>
<keyword evidence="2 5" id="KW-0812">Transmembrane</keyword>
<dbReference type="RefSeq" id="WP_326506423.1">
    <property type="nucleotide sequence ID" value="NZ_JAWIIV010000007.1"/>
</dbReference>
<evidence type="ECO:0000256" key="2">
    <source>
        <dbReference type="ARBA" id="ARBA00022692"/>
    </source>
</evidence>
<proteinExistence type="inferred from homology"/>
<evidence type="ECO:0000256" key="5">
    <source>
        <dbReference type="RuleBase" id="RU363041"/>
    </source>
</evidence>
<dbReference type="PANTHER" id="PTHR43701:SF2">
    <property type="entry name" value="MEMBRANE TRANSPORTER PROTEIN YJNA-RELATED"/>
    <property type="match status" value="1"/>
</dbReference>
<evidence type="ECO:0000313" key="6">
    <source>
        <dbReference type="EMBL" id="MEC4719716.1"/>
    </source>
</evidence>
<dbReference type="PANTHER" id="PTHR43701">
    <property type="entry name" value="MEMBRANE TRANSPORTER PROTEIN MJ0441-RELATED"/>
    <property type="match status" value="1"/>
</dbReference>
<comment type="similarity">
    <text evidence="5">Belongs to the 4-toluene sulfonate uptake permease (TSUP) (TC 2.A.102) family.</text>
</comment>
<organism evidence="6 7">
    <name type="scientific">Noviherbaspirillum album</name>
    <dbReference type="NCBI Taxonomy" id="3080276"/>
    <lineage>
        <taxon>Bacteria</taxon>
        <taxon>Pseudomonadati</taxon>
        <taxon>Pseudomonadota</taxon>
        <taxon>Betaproteobacteria</taxon>
        <taxon>Burkholderiales</taxon>
        <taxon>Oxalobacteraceae</taxon>
        <taxon>Noviherbaspirillum</taxon>
    </lineage>
</organism>
<dbReference type="EMBL" id="JAWIIV010000007">
    <property type="protein sequence ID" value="MEC4719716.1"/>
    <property type="molecule type" value="Genomic_DNA"/>
</dbReference>
<feature type="transmembrane region" description="Helical" evidence="5">
    <location>
        <begin position="103"/>
        <end position="123"/>
    </location>
</feature>
<keyword evidence="7" id="KW-1185">Reference proteome</keyword>
<name>A0ABU6J7V5_9BURK</name>
<keyword evidence="4 5" id="KW-0472">Membrane</keyword>
<feature type="transmembrane region" description="Helical" evidence="5">
    <location>
        <begin position="213"/>
        <end position="232"/>
    </location>
</feature>
<sequence>MTVTYIVSGFAVGLLVGLTGVGGGSLMTPLLTLLFGVSPTVAVGTDLAFASATKTAGTLAHRFRGTVHWDIVRHLCYGALPAALLTTLALKYFGAMDKHIGQIIRYSIAGSVLLTVFALIFRGRMQAWALAHPEKQLQGRNLIIVTVVVGALLGTLVTISSIGAGAVGATILVLLYPRLSPAEIAGTDIAYAVPLTAIAAAGHWYLGSINWELLLALLVGSVPGITLGSLAAKAVPEKILRGLLATTLTAVAAKMVF</sequence>
<feature type="transmembrane region" description="Helical" evidence="5">
    <location>
        <begin position="143"/>
        <end position="176"/>
    </location>
</feature>
<dbReference type="Pfam" id="PF01925">
    <property type="entry name" value="TauE"/>
    <property type="match status" value="1"/>
</dbReference>
<feature type="transmembrane region" description="Helical" evidence="5">
    <location>
        <begin position="188"/>
        <end position="207"/>
    </location>
</feature>
<protein>
    <recommendedName>
        <fullName evidence="5">Probable membrane transporter protein</fullName>
    </recommendedName>
</protein>
<feature type="transmembrane region" description="Helical" evidence="5">
    <location>
        <begin position="71"/>
        <end position="91"/>
    </location>
</feature>
<evidence type="ECO:0000313" key="7">
    <source>
        <dbReference type="Proteomes" id="UP001352263"/>
    </source>
</evidence>
<dbReference type="Proteomes" id="UP001352263">
    <property type="component" value="Unassembled WGS sequence"/>
</dbReference>
<accession>A0ABU6J7V5</accession>
<evidence type="ECO:0000256" key="4">
    <source>
        <dbReference type="ARBA" id="ARBA00023136"/>
    </source>
</evidence>